<organism evidence="2 3">
    <name type="scientific">Phormidium tenue FACHB-1050</name>
    <dbReference type="NCBI Taxonomy" id="2692857"/>
    <lineage>
        <taxon>Bacteria</taxon>
        <taxon>Bacillati</taxon>
        <taxon>Cyanobacteriota</taxon>
        <taxon>Cyanophyceae</taxon>
        <taxon>Oscillatoriophycideae</taxon>
        <taxon>Oscillatoriales</taxon>
        <taxon>Oscillatoriaceae</taxon>
        <taxon>Phormidium</taxon>
    </lineage>
</organism>
<name>A0ABR8C8S8_9CYAN</name>
<evidence type="ECO:0000313" key="2">
    <source>
        <dbReference type="EMBL" id="MBD2317094.1"/>
    </source>
</evidence>
<comment type="caution">
    <text evidence="2">The sequence shown here is derived from an EMBL/GenBank/DDBJ whole genome shotgun (WGS) entry which is preliminary data.</text>
</comment>
<gene>
    <name evidence="2" type="ORF">H6G05_09585</name>
</gene>
<protein>
    <recommendedName>
        <fullName evidence="4">Secreted protein</fullName>
    </recommendedName>
</protein>
<dbReference type="RefSeq" id="WP_190577963.1">
    <property type="nucleotide sequence ID" value="NZ_CAWPQU010000004.1"/>
</dbReference>
<proteinExistence type="predicted"/>
<evidence type="ECO:0008006" key="4">
    <source>
        <dbReference type="Google" id="ProtNLM"/>
    </source>
</evidence>
<evidence type="ECO:0000256" key="1">
    <source>
        <dbReference type="SAM" id="SignalP"/>
    </source>
</evidence>
<keyword evidence="3" id="KW-1185">Reference proteome</keyword>
<sequence length="86" mass="8622">MANVLKGIQSVVISVSVSLIAFGGFSLVAQAETECAASSNGDVAVAACVDADGNTAVTAVDSEGNQVTITEDSEGNRTTETVEVTK</sequence>
<feature type="signal peptide" evidence="1">
    <location>
        <begin position="1"/>
        <end position="31"/>
    </location>
</feature>
<keyword evidence="1" id="KW-0732">Signal</keyword>
<evidence type="ECO:0000313" key="3">
    <source>
        <dbReference type="Proteomes" id="UP000618445"/>
    </source>
</evidence>
<dbReference type="EMBL" id="JACJQY010000012">
    <property type="protein sequence ID" value="MBD2317094.1"/>
    <property type="molecule type" value="Genomic_DNA"/>
</dbReference>
<dbReference type="Proteomes" id="UP000618445">
    <property type="component" value="Unassembled WGS sequence"/>
</dbReference>
<accession>A0ABR8C8S8</accession>
<feature type="chain" id="PRO_5046108243" description="Secreted protein" evidence="1">
    <location>
        <begin position="32"/>
        <end position="86"/>
    </location>
</feature>
<reference evidence="2 3" key="1">
    <citation type="journal article" date="2020" name="ISME J.">
        <title>Comparative genomics reveals insights into cyanobacterial evolution and habitat adaptation.</title>
        <authorList>
            <person name="Chen M.Y."/>
            <person name="Teng W.K."/>
            <person name="Zhao L."/>
            <person name="Hu C.X."/>
            <person name="Zhou Y.K."/>
            <person name="Han B.P."/>
            <person name="Song L.R."/>
            <person name="Shu W.S."/>
        </authorList>
    </citation>
    <scope>NUCLEOTIDE SEQUENCE [LARGE SCALE GENOMIC DNA]</scope>
    <source>
        <strain evidence="2 3">FACHB-1050</strain>
    </source>
</reference>